<keyword evidence="1" id="KW-0449">Lipoprotein</keyword>
<accession>A0ABT9G616</accession>
<organism evidence="1 2">
    <name type="scientific">Leptothrix discophora</name>
    <dbReference type="NCBI Taxonomy" id="89"/>
    <lineage>
        <taxon>Bacteria</taxon>
        <taxon>Pseudomonadati</taxon>
        <taxon>Pseudomonadota</taxon>
        <taxon>Betaproteobacteria</taxon>
        <taxon>Burkholderiales</taxon>
        <taxon>Sphaerotilaceae</taxon>
        <taxon>Leptothrix</taxon>
    </lineage>
</organism>
<comment type="caution">
    <text evidence="1">The sequence shown here is derived from an EMBL/GenBank/DDBJ whole genome shotgun (WGS) entry which is preliminary data.</text>
</comment>
<sequence>MFSRRQTSLAPGFRGWTQPSRLTLAVVLSLPVTCLSLLAGCGQKGPLQRPADVTAASAASAAAASAPAAAPTRSSAPRSAP</sequence>
<name>A0ABT9G616_LEPDI</name>
<keyword evidence="2" id="KW-1185">Reference proteome</keyword>
<protein>
    <submittedName>
        <fullName evidence="1">Lipoprotein</fullName>
    </submittedName>
</protein>
<gene>
    <name evidence="1" type="ORF">Q8X39_14900</name>
</gene>
<dbReference type="Proteomes" id="UP001235760">
    <property type="component" value="Unassembled WGS sequence"/>
</dbReference>
<proteinExistence type="predicted"/>
<dbReference type="EMBL" id="JAUZEE010000008">
    <property type="protein sequence ID" value="MDP4301928.1"/>
    <property type="molecule type" value="Genomic_DNA"/>
</dbReference>
<reference evidence="1 2" key="1">
    <citation type="submission" date="2023-08" db="EMBL/GenBank/DDBJ databases">
        <authorList>
            <person name="Roldan D.M."/>
            <person name="Menes R.J."/>
        </authorList>
    </citation>
    <scope>NUCLEOTIDE SEQUENCE [LARGE SCALE GENOMIC DNA]</scope>
    <source>
        <strain evidence="1 2">CCM 2812</strain>
    </source>
</reference>
<evidence type="ECO:0000313" key="2">
    <source>
        <dbReference type="Proteomes" id="UP001235760"/>
    </source>
</evidence>
<evidence type="ECO:0000313" key="1">
    <source>
        <dbReference type="EMBL" id="MDP4301928.1"/>
    </source>
</evidence>